<reference evidence="1 4" key="2">
    <citation type="submission" date="2019-07" db="EMBL/GenBank/DDBJ databases">
        <title>Whole genome shotgun sequence of Myxococcus virescens NBRC 100334.</title>
        <authorList>
            <person name="Hosoyama A."/>
            <person name="Uohara A."/>
            <person name="Ohji S."/>
            <person name="Ichikawa N."/>
        </authorList>
    </citation>
    <scope>NUCLEOTIDE SEQUENCE [LARGE SCALE GENOMIC DNA]</scope>
    <source>
        <strain evidence="1 4">NBRC 100334</strain>
    </source>
</reference>
<evidence type="ECO:0000313" key="4">
    <source>
        <dbReference type="Proteomes" id="UP000321224"/>
    </source>
</evidence>
<dbReference type="Proteomes" id="UP000321224">
    <property type="component" value="Unassembled WGS sequence"/>
</dbReference>
<name>A0A511HDF1_9BACT</name>
<dbReference type="AlphaFoldDB" id="A0A511HDF1"/>
<evidence type="ECO:0000313" key="2">
    <source>
        <dbReference type="EMBL" id="SDE75162.1"/>
    </source>
</evidence>
<gene>
    <name evidence="1" type="ORF">MVI01_32890</name>
    <name evidence="2" type="ORF">SAMN04488504_11134</name>
</gene>
<evidence type="ECO:0008006" key="5">
    <source>
        <dbReference type="Google" id="ProtNLM"/>
    </source>
</evidence>
<keyword evidence="3" id="KW-1185">Reference proteome</keyword>
<comment type="caution">
    <text evidence="1">The sequence shown here is derived from an EMBL/GenBank/DDBJ whole genome shotgun (WGS) entry which is preliminary data.</text>
</comment>
<protein>
    <recommendedName>
        <fullName evidence="5">DUF2277 domain-containing protein</fullName>
    </recommendedName>
</protein>
<dbReference type="Proteomes" id="UP000198717">
    <property type="component" value="Unassembled WGS sequence"/>
</dbReference>
<dbReference type="InterPro" id="IPR018735">
    <property type="entry name" value="DUF2277"/>
</dbReference>
<sequence length="101" mass="11398">MACFPDSLYPEGMCRNIKPLFNFAPPATDADIRAAALQFVRKIAGTRTPSKQNTDAFEVAVEEIFQSSKRMLDGLVATTPPKDRARFEAMKRLRYKKAESR</sequence>
<evidence type="ECO:0000313" key="3">
    <source>
        <dbReference type="Proteomes" id="UP000198717"/>
    </source>
</evidence>
<organism evidence="1 4">
    <name type="scientific">Myxococcus virescens</name>
    <dbReference type="NCBI Taxonomy" id="83456"/>
    <lineage>
        <taxon>Bacteria</taxon>
        <taxon>Pseudomonadati</taxon>
        <taxon>Myxococcota</taxon>
        <taxon>Myxococcia</taxon>
        <taxon>Myxococcales</taxon>
        <taxon>Cystobacterineae</taxon>
        <taxon>Myxococcaceae</taxon>
        <taxon>Myxococcus</taxon>
    </lineage>
</organism>
<proteinExistence type="predicted"/>
<evidence type="ECO:0000313" key="1">
    <source>
        <dbReference type="EMBL" id="GEL71505.1"/>
    </source>
</evidence>
<reference evidence="2 3" key="1">
    <citation type="submission" date="2016-10" db="EMBL/GenBank/DDBJ databases">
        <authorList>
            <person name="Varghese N."/>
            <person name="Submissions S."/>
        </authorList>
    </citation>
    <scope>NUCLEOTIDE SEQUENCE [LARGE SCALE GENOMIC DNA]</scope>
    <source>
        <strain evidence="2 3">DSM 2260</strain>
    </source>
</reference>
<dbReference type="Pfam" id="PF10041">
    <property type="entry name" value="DUF2277"/>
    <property type="match status" value="1"/>
</dbReference>
<accession>A0A511HDF1</accession>
<dbReference type="EMBL" id="BJVY01000016">
    <property type="protein sequence ID" value="GEL71505.1"/>
    <property type="molecule type" value="Genomic_DNA"/>
</dbReference>
<dbReference type="EMBL" id="FNAJ01000011">
    <property type="protein sequence ID" value="SDE75162.1"/>
    <property type="molecule type" value="Genomic_DNA"/>
</dbReference>